<gene>
    <name evidence="2" type="ORF">PH603_01385</name>
</gene>
<sequence length="274" mass="30963">MKIAFGSDLHFEFGQGLPDLSPVLDVDLIALLGDVDVGYEPAWNGRDDPSSPRLMVWAHLVHERTGKVVVAVAGNHEFYGAVLDDYLESCRTYAEKHGLQGSVFFLERDVIEINGVRILGCTLWTDFLAYGSEWKESAQEAARKFLHDFRQIQIRQLGVDRPFSPKDAERINAESRDWLYQELAKTHVGTTVVLTHFPPVFMSDPVHAGDELGPYFYNSWADEIAGGQLIPDYWISGHTHWNYDQIIGRTRILSSQRGYPGEGLPPFQWGVVEV</sequence>
<dbReference type="Proteomes" id="UP001217500">
    <property type="component" value="Chromosome"/>
</dbReference>
<dbReference type="Pfam" id="PF00149">
    <property type="entry name" value="Metallophos"/>
    <property type="match status" value="1"/>
</dbReference>
<dbReference type="SUPFAM" id="SSF56300">
    <property type="entry name" value="Metallo-dependent phosphatases"/>
    <property type="match status" value="1"/>
</dbReference>
<feature type="domain" description="Calcineurin-like phosphoesterase" evidence="1">
    <location>
        <begin position="1"/>
        <end position="241"/>
    </location>
</feature>
<proteinExistence type="predicted"/>
<dbReference type="KEGG" id="gso:PH603_01385"/>
<dbReference type="AlphaFoldDB" id="A0AAE9XTZ9"/>
<dbReference type="PANTHER" id="PTHR37844:SF2">
    <property type="entry name" value="SER_THR PROTEIN PHOSPHATASE SUPERFAMILY (AFU_ORTHOLOGUE AFUA_1G14840)"/>
    <property type="match status" value="1"/>
</dbReference>
<dbReference type="InterPro" id="IPR029052">
    <property type="entry name" value="Metallo-depent_PP-like"/>
</dbReference>
<reference evidence="2" key="1">
    <citation type="submission" date="2023-01" db="EMBL/GenBank/DDBJ databases">
        <title>The genome sequence of Kordiimonadaceae bacterium 6D33.</title>
        <authorList>
            <person name="Liu Y."/>
        </authorList>
    </citation>
    <scope>NUCLEOTIDE SEQUENCE</scope>
    <source>
        <strain evidence="2">6D33</strain>
    </source>
</reference>
<dbReference type="RefSeq" id="WP_289504129.1">
    <property type="nucleotide sequence ID" value="NZ_CP116805.1"/>
</dbReference>
<dbReference type="EMBL" id="CP116805">
    <property type="protein sequence ID" value="WCL54410.1"/>
    <property type="molecule type" value="Genomic_DNA"/>
</dbReference>
<dbReference type="InterPro" id="IPR004843">
    <property type="entry name" value="Calcineurin-like_PHP"/>
</dbReference>
<keyword evidence="3" id="KW-1185">Reference proteome</keyword>
<name>A0AAE9XTZ9_9PROT</name>
<evidence type="ECO:0000313" key="3">
    <source>
        <dbReference type="Proteomes" id="UP001217500"/>
    </source>
</evidence>
<evidence type="ECO:0000313" key="2">
    <source>
        <dbReference type="EMBL" id="WCL54410.1"/>
    </source>
</evidence>
<accession>A0AAE9XTZ9</accession>
<dbReference type="PANTHER" id="PTHR37844">
    <property type="entry name" value="SER/THR PROTEIN PHOSPHATASE SUPERFAMILY (AFU_ORTHOLOGUE AFUA_1G14840)"/>
    <property type="match status" value="1"/>
</dbReference>
<protein>
    <submittedName>
        <fullName evidence="2">Metallophosphoesterase</fullName>
    </submittedName>
</protein>
<dbReference type="Gene3D" id="3.60.21.10">
    <property type="match status" value="1"/>
</dbReference>
<evidence type="ECO:0000259" key="1">
    <source>
        <dbReference type="Pfam" id="PF00149"/>
    </source>
</evidence>
<dbReference type="GO" id="GO:0016787">
    <property type="term" value="F:hydrolase activity"/>
    <property type="evidence" value="ECO:0007669"/>
    <property type="project" value="InterPro"/>
</dbReference>
<organism evidence="2 3">
    <name type="scientific">Gimibacter soli</name>
    <dbReference type="NCBI Taxonomy" id="3024400"/>
    <lineage>
        <taxon>Bacteria</taxon>
        <taxon>Pseudomonadati</taxon>
        <taxon>Pseudomonadota</taxon>
        <taxon>Alphaproteobacteria</taxon>
        <taxon>Kordiimonadales</taxon>
        <taxon>Temperatibacteraceae</taxon>
        <taxon>Gimibacter</taxon>
    </lineage>
</organism>